<keyword evidence="1" id="KW-0805">Transcription regulation</keyword>
<dbReference type="PROSITE" id="PS50943">
    <property type="entry name" value="HTH_CROC1"/>
    <property type="match status" value="1"/>
</dbReference>
<dbReference type="InParanoid" id="A0A420XKH6"/>
<organism evidence="7 8">
    <name type="scientific">Motilibacter peucedani</name>
    <dbReference type="NCBI Taxonomy" id="598650"/>
    <lineage>
        <taxon>Bacteria</taxon>
        <taxon>Bacillati</taxon>
        <taxon>Actinomycetota</taxon>
        <taxon>Actinomycetes</taxon>
        <taxon>Motilibacterales</taxon>
        <taxon>Motilibacteraceae</taxon>
        <taxon>Motilibacter</taxon>
    </lineage>
</organism>
<keyword evidence="8" id="KW-1185">Reference proteome</keyword>
<dbReference type="SUPFAM" id="SSF46785">
    <property type="entry name" value="Winged helix' DNA-binding domain"/>
    <property type="match status" value="1"/>
</dbReference>
<dbReference type="Proteomes" id="UP000281955">
    <property type="component" value="Unassembled WGS sequence"/>
</dbReference>
<feature type="domain" description="Cyclic nucleotide-binding" evidence="4">
    <location>
        <begin position="7"/>
        <end position="110"/>
    </location>
</feature>
<dbReference type="Gene3D" id="1.10.10.10">
    <property type="entry name" value="Winged helix-like DNA-binding domain superfamily/Winged helix DNA-binding domain"/>
    <property type="match status" value="1"/>
</dbReference>
<dbReference type="SUPFAM" id="SSF51206">
    <property type="entry name" value="cAMP-binding domain-like"/>
    <property type="match status" value="1"/>
</dbReference>
<dbReference type="Gene3D" id="2.60.120.10">
    <property type="entry name" value="Jelly Rolls"/>
    <property type="match status" value="1"/>
</dbReference>
<proteinExistence type="predicted"/>
<evidence type="ECO:0000259" key="6">
    <source>
        <dbReference type="PROSITE" id="PS51063"/>
    </source>
</evidence>
<dbReference type="InterPro" id="IPR018488">
    <property type="entry name" value="cNMP-bd_CS"/>
</dbReference>
<dbReference type="PROSITE" id="PS50042">
    <property type="entry name" value="CNMP_BINDING_3"/>
    <property type="match status" value="1"/>
</dbReference>
<gene>
    <name evidence="7" type="ORF">CLV35_3915</name>
</gene>
<protein>
    <submittedName>
        <fullName evidence="7">CRP-like cAMP-binding protein</fullName>
    </submittedName>
</protein>
<dbReference type="InterPro" id="IPR000595">
    <property type="entry name" value="cNMP-bd_dom"/>
</dbReference>
<feature type="domain" description="HTH crp-type" evidence="6">
    <location>
        <begin position="141"/>
        <end position="206"/>
    </location>
</feature>
<evidence type="ECO:0000313" key="8">
    <source>
        <dbReference type="Proteomes" id="UP000281955"/>
    </source>
</evidence>
<dbReference type="Pfam" id="PF13545">
    <property type="entry name" value="HTH_Crp_2"/>
    <property type="match status" value="1"/>
</dbReference>
<dbReference type="InterPro" id="IPR001387">
    <property type="entry name" value="Cro/C1-type_HTH"/>
</dbReference>
<name>A0A420XKH6_9ACTN</name>
<dbReference type="InterPro" id="IPR036390">
    <property type="entry name" value="WH_DNA-bd_sf"/>
</dbReference>
<evidence type="ECO:0000256" key="2">
    <source>
        <dbReference type="ARBA" id="ARBA00023125"/>
    </source>
</evidence>
<keyword evidence="3" id="KW-0804">Transcription</keyword>
<dbReference type="InterPro" id="IPR050397">
    <property type="entry name" value="Env_Response_Regulators"/>
</dbReference>
<evidence type="ECO:0000313" key="7">
    <source>
        <dbReference type="EMBL" id="RKS68008.1"/>
    </source>
</evidence>
<dbReference type="PANTHER" id="PTHR24567">
    <property type="entry name" value="CRP FAMILY TRANSCRIPTIONAL REGULATORY PROTEIN"/>
    <property type="match status" value="1"/>
</dbReference>
<keyword evidence="2" id="KW-0238">DNA-binding</keyword>
<reference evidence="7 8" key="1">
    <citation type="submission" date="2018-10" db="EMBL/GenBank/DDBJ databases">
        <title>Genomic Encyclopedia of Archaeal and Bacterial Type Strains, Phase II (KMG-II): from individual species to whole genera.</title>
        <authorList>
            <person name="Goeker M."/>
        </authorList>
    </citation>
    <scope>NUCLEOTIDE SEQUENCE [LARGE SCALE GENOMIC DNA]</scope>
    <source>
        <strain evidence="7 8">RP-AC37</strain>
    </source>
</reference>
<dbReference type="CDD" id="cd00038">
    <property type="entry name" value="CAP_ED"/>
    <property type="match status" value="1"/>
</dbReference>
<dbReference type="GO" id="GO:0005829">
    <property type="term" value="C:cytosol"/>
    <property type="evidence" value="ECO:0007669"/>
    <property type="project" value="TreeGrafter"/>
</dbReference>
<dbReference type="InterPro" id="IPR012318">
    <property type="entry name" value="HTH_CRP"/>
</dbReference>
<dbReference type="AlphaFoldDB" id="A0A420XKH6"/>
<dbReference type="SMART" id="SM00419">
    <property type="entry name" value="HTH_CRP"/>
    <property type="match status" value="1"/>
</dbReference>
<dbReference type="PROSITE" id="PS51063">
    <property type="entry name" value="HTH_CRP_2"/>
    <property type="match status" value="1"/>
</dbReference>
<dbReference type="EMBL" id="RBWV01000017">
    <property type="protein sequence ID" value="RKS68008.1"/>
    <property type="molecule type" value="Genomic_DNA"/>
</dbReference>
<dbReference type="SMART" id="SM00100">
    <property type="entry name" value="cNMP"/>
    <property type="match status" value="1"/>
</dbReference>
<dbReference type="PANTHER" id="PTHR24567:SF74">
    <property type="entry name" value="HTH-TYPE TRANSCRIPTIONAL REGULATOR ARCR"/>
    <property type="match status" value="1"/>
</dbReference>
<accession>A0A420XKH6</accession>
<feature type="domain" description="HTH cro/C1-type" evidence="5">
    <location>
        <begin position="161"/>
        <end position="182"/>
    </location>
</feature>
<evidence type="ECO:0000259" key="5">
    <source>
        <dbReference type="PROSITE" id="PS50943"/>
    </source>
</evidence>
<dbReference type="Pfam" id="PF00027">
    <property type="entry name" value="cNMP_binding"/>
    <property type="match status" value="1"/>
</dbReference>
<comment type="caution">
    <text evidence="7">The sequence shown here is derived from an EMBL/GenBank/DDBJ whole genome shotgun (WGS) entry which is preliminary data.</text>
</comment>
<dbReference type="InterPro" id="IPR018490">
    <property type="entry name" value="cNMP-bd_dom_sf"/>
</dbReference>
<dbReference type="InterPro" id="IPR014710">
    <property type="entry name" value="RmlC-like_jellyroll"/>
</dbReference>
<evidence type="ECO:0000256" key="1">
    <source>
        <dbReference type="ARBA" id="ARBA00023015"/>
    </source>
</evidence>
<sequence>MLGATPLFGGLGERELAGLAGRSTARRLRRGQLLFVEGELSEHLYVVASGRVKVLVTSPRGEELLLSVVGPGDALGELSVLDGLPRSATAEAIEDTTLVSVPSVVVAELLASSPGLALSWAQELSASVRRLTGSTSDLVFLDLPRRLAKFLLGADSGGTVELGLSQSELAARLGVARQSLNRALSSLQNRGWVRVDGARVVIHDRPALERFSSS</sequence>
<dbReference type="GO" id="GO:0003677">
    <property type="term" value="F:DNA binding"/>
    <property type="evidence" value="ECO:0007669"/>
    <property type="project" value="UniProtKB-KW"/>
</dbReference>
<dbReference type="InterPro" id="IPR036388">
    <property type="entry name" value="WH-like_DNA-bd_sf"/>
</dbReference>
<dbReference type="GO" id="GO:0003700">
    <property type="term" value="F:DNA-binding transcription factor activity"/>
    <property type="evidence" value="ECO:0007669"/>
    <property type="project" value="TreeGrafter"/>
</dbReference>
<evidence type="ECO:0000256" key="3">
    <source>
        <dbReference type="ARBA" id="ARBA00023163"/>
    </source>
</evidence>
<dbReference type="PROSITE" id="PS00889">
    <property type="entry name" value="CNMP_BINDING_2"/>
    <property type="match status" value="1"/>
</dbReference>
<evidence type="ECO:0000259" key="4">
    <source>
        <dbReference type="PROSITE" id="PS50042"/>
    </source>
</evidence>